<gene>
    <name evidence="2" type="primary">spoIIIAC</name>
    <name evidence="2" type="ORF">H8706_04070</name>
</gene>
<keyword evidence="1" id="KW-1133">Transmembrane helix</keyword>
<feature type="transmembrane region" description="Helical" evidence="1">
    <location>
        <begin position="6"/>
        <end position="24"/>
    </location>
</feature>
<evidence type="ECO:0000256" key="1">
    <source>
        <dbReference type="SAM" id="Phobius"/>
    </source>
</evidence>
<dbReference type="InterPro" id="IPR025664">
    <property type="entry name" value="Spore_III_AC/AD"/>
</dbReference>
<reference evidence="2" key="1">
    <citation type="submission" date="2020-08" db="EMBL/GenBank/DDBJ databases">
        <title>Genome public.</title>
        <authorList>
            <person name="Liu C."/>
            <person name="Sun Q."/>
        </authorList>
    </citation>
    <scope>NUCLEOTIDE SEQUENCE</scope>
    <source>
        <strain evidence="2">NSJ-50</strain>
    </source>
</reference>
<dbReference type="AlphaFoldDB" id="A0A926FCP0"/>
<dbReference type="EMBL" id="JACRTE010000003">
    <property type="protein sequence ID" value="MBC8596044.1"/>
    <property type="molecule type" value="Genomic_DNA"/>
</dbReference>
<dbReference type="Proteomes" id="UP000647416">
    <property type="component" value="Unassembled WGS sequence"/>
</dbReference>
<name>A0A926FCP0_9FIRM</name>
<keyword evidence="1" id="KW-0472">Membrane</keyword>
<keyword evidence="1" id="KW-0812">Transmembrane</keyword>
<keyword evidence="3" id="KW-1185">Reference proteome</keyword>
<dbReference type="RefSeq" id="WP_178347183.1">
    <property type="nucleotide sequence ID" value="NZ_JACRTE010000003.1"/>
</dbReference>
<feature type="transmembrane region" description="Helical" evidence="1">
    <location>
        <begin position="36"/>
        <end position="55"/>
    </location>
</feature>
<dbReference type="Pfam" id="PF06686">
    <property type="entry name" value="SpoIIIAC"/>
    <property type="match status" value="1"/>
</dbReference>
<protein>
    <submittedName>
        <fullName evidence="2">Stage III sporulation protein AC</fullName>
    </submittedName>
</protein>
<evidence type="ECO:0000313" key="2">
    <source>
        <dbReference type="EMBL" id="MBC8596044.1"/>
    </source>
</evidence>
<organism evidence="2 3">
    <name type="scientific">Qingrenia yutianensis</name>
    <dbReference type="NCBI Taxonomy" id="2763676"/>
    <lineage>
        <taxon>Bacteria</taxon>
        <taxon>Bacillati</taxon>
        <taxon>Bacillota</taxon>
        <taxon>Clostridia</taxon>
        <taxon>Eubacteriales</taxon>
        <taxon>Oscillospiraceae</taxon>
        <taxon>Qingrenia</taxon>
    </lineage>
</organism>
<dbReference type="InterPro" id="IPR009570">
    <property type="entry name" value="Spore_III_AC"/>
</dbReference>
<evidence type="ECO:0000313" key="3">
    <source>
        <dbReference type="Proteomes" id="UP000647416"/>
    </source>
</evidence>
<sequence>MSVDLIFQIAAIGILVSVLNQVLIRSGREEQAMMTTLAGLIFVLLIIVRQISMLFETVKSVFGL</sequence>
<proteinExistence type="predicted"/>
<comment type="caution">
    <text evidence="2">The sequence shown here is derived from an EMBL/GenBank/DDBJ whole genome shotgun (WGS) entry which is preliminary data.</text>
</comment>
<accession>A0A926FCP0</accession>
<dbReference type="NCBIfam" id="TIGR02848">
    <property type="entry name" value="spore_III_AC"/>
    <property type="match status" value="1"/>
</dbReference>